<dbReference type="Proteomes" id="UP000729357">
    <property type="component" value="Unassembled WGS sequence"/>
</dbReference>
<reference evidence="6" key="1">
    <citation type="journal article" date="2021" name="J Fungi (Basel)">
        <title>Virulence traits and population genomics of the black yeast Aureobasidium melanogenum.</title>
        <authorList>
            <person name="Cernosa A."/>
            <person name="Sun X."/>
            <person name="Gostincar C."/>
            <person name="Fang C."/>
            <person name="Gunde-Cimerman N."/>
            <person name="Song Z."/>
        </authorList>
    </citation>
    <scope>NUCLEOTIDE SEQUENCE</scope>
    <source>
        <strain evidence="6">EXF-9298</strain>
    </source>
</reference>
<evidence type="ECO:0000256" key="3">
    <source>
        <dbReference type="PROSITE-ProRule" id="PRU00703"/>
    </source>
</evidence>
<organism evidence="6 7">
    <name type="scientific">Aureobasidium melanogenum</name>
    <name type="common">Aureobasidium pullulans var. melanogenum</name>
    <dbReference type="NCBI Taxonomy" id="46634"/>
    <lineage>
        <taxon>Eukaryota</taxon>
        <taxon>Fungi</taxon>
        <taxon>Dikarya</taxon>
        <taxon>Ascomycota</taxon>
        <taxon>Pezizomycotina</taxon>
        <taxon>Dothideomycetes</taxon>
        <taxon>Dothideomycetidae</taxon>
        <taxon>Dothideales</taxon>
        <taxon>Saccotheciaceae</taxon>
        <taxon>Aureobasidium</taxon>
    </lineage>
</organism>
<name>A0A9P8G5K4_AURME</name>
<dbReference type="AlphaFoldDB" id="A0A9P8G5K4"/>
<feature type="compositionally biased region" description="Low complexity" evidence="4">
    <location>
        <begin position="534"/>
        <end position="544"/>
    </location>
</feature>
<sequence>MEEDAIWDSLNVSSVIALTQTVAACPKGGPSVGKEQLTQHGQVRGGGLLPCSPTLIPDMVQNIDTAAASSSLKLSSVGSPSPLRSPLGRRDSRDMSSSHRQSFSERGIPNSPRQRNPSLSQQAIQDLINNPPVGRKDDALPKFAGRDWRSITLGEILVPDEVRFVEVDNTIEAATKLLIESGSPNVILIRESSSSRQAVGQFDYDDLNAYLLLVTGLARPQDSDLEQVDNIVSRARTNQPVKLGLVKDLLGRKESLAFCDASATLARAVEIFGGGCHRIIVHEPGSEDVVGILSQLRLVRFLWENRASFQPVEQLHNRSLKELDLGSHSVISINGDRPLKDALLLMHSEGITSLPVLDNHKNVIGNISHVDIKLLTNTSALPLLDSSCIHFITVILSERGMNDGKDSYPVFHVNPTSTFAHTVAKLVATRSHRMWMVDAPSPSSSIPASPHLGPSVTAPPPVLSQLSSHTAGPPYTPAQPNVSVSAATLPGATLGGHLNGVVSLTDVLNLFARVSGLNPSDPDETRRRRRRSSSHSSMRASVDSFRSSIDMGRNSSQRR</sequence>
<dbReference type="PROSITE" id="PS51371">
    <property type="entry name" value="CBS"/>
    <property type="match status" value="1"/>
</dbReference>
<feature type="domain" description="CBS" evidence="5">
    <location>
        <begin position="326"/>
        <end position="383"/>
    </location>
</feature>
<feature type="non-terminal residue" evidence="6">
    <location>
        <position position="559"/>
    </location>
</feature>
<feature type="region of interest" description="Disordered" evidence="4">
    <location>
        <begin position="515"/>
        <end position="559"/>
    </location>
</feature>
<evidence type="ECO:0000259" key="5">
    <source>
        <dbReference type="PROSITE" id="PS51371"/>
    </source>
</evidence>
<feature type="region of interest" description="Disordered" evidence="4">
    <location>
        <begin position="70"/>
        <end position="120"/>
    </location>
</feature>
<proteinExistence type="predicted"/>
<dbReference type="GO" id="GO:0004865">
    <property type="term" value="F:protein serine/threonine phosphatase inhibitor activity"/>
    <property type="evidence" value="ECO:0007669"/>
    <property type="project" value="TreeGrafter"/>
</dbReference>
<evidence type="ECO:0000256" key="4">
    <source>
        <dbReference type="SAM" id="MobiDB-lite"/>
    </source>
</evidence>
<dbReference type="GO" id="GO:0042149">
    <property type="term" value="P:cellular response to glucose starvation"/>
    <property type="evidence" value="ECO:0007669"/>
    <property type="project" value="TreeGrafter"/>
</dbReference>
<comment type="caution">
    <text evidence="6">The sequence shown here is derived from an EMBL/GenBank/DDBJ whole genome shotgun (WGS) entry which is preliminary data.</text>
</comment>
<dbReference type="EMBL" id="JAHFXS010000001">
    <property type="protein sequence ID" value="KAG9991605.1"/>
    <property type="molecule type" value="Genomic_DNA"/>
</dbReference>
<dbReference type="InterPro" id="IPR046342">
    <property type="entry name" value="CBS_dom_sf"/>
</dbReference>
<accession>A0A9P8G5K4</accession>
<dbReference type="Gene3D" id="3.10.580.10">
    <property type="entry name" value="CBS-domain"/>
    <property type="match status" value="2"/>
</dbReference>
<evidence type="ECO:0000313" key="6">
    <source>
        <dbReference type="EMBL" id="KAG9991605.1"/>
    </source>
</evidence>
<feature type="compositionally biased region" description="Low complexity" evidence="4">
    <location>
        <begin position="70"/>
        <end position="82"/>
    </location>
</feature>
<reference evidence="6" key="2">
    <citation type="submission" date="2021-08" db="EMBL/GenBank/DDBJ databases">
        <authorList>
            <person name="Gostincar C."/>
            <person name="Sun X."/>
            <person name="Song Z."/>
            <person name="Gunde-Cimerman N."/>
        </authorList>
    </citation>
    <scope>NUCLEOTIDE SEQUENCE</scope>
    <source>
        <strain evidence="6">EXF-9298</strain>
    </source>
</reference>
<feature type="compositionally biased region" description="Low complexity" evidence="4">
    <location>
        <begin position="439"/>
        <end position="450"/>
    </location>
</feature>
<dbReference type="CDD" id="cd02205">
    <property type="entry name" value="CBS_pair_SF"/>
    <property type="match status" value="1"/>
</dbReference>
<gene>
    <name evidence="6" type="ORF">KCU98_g63</name>
</gene>
<keyword evidence="2 3" id="KW-0129">CBS domain</keyword>
<evidence type="ECO:0000313" key="7">
    <source>
        <dbReference type="Proteomes" id="UP000729357"/>
    </source>
</evidence>
<feature type="compositionally biased region" description="Polar residues" evidence="4">
    <location>
        <begin position="111"/>
        <end position="120"/>
    </location>
</feature>
<feature type="region of interest" description="Disordered" evidence="4">
    <location>
        <begin position="439"/>
        <end position="479"/>
    </location>
</feature>
<dbReference type="PANTHER" id="PTHR13780:SF36">
    <property type="entry name" value="CBS DOMAIN-CONTAINING PROTEIN"/>
    <property type="match status" value="1"/>
</dbReference>
<keyword evidence="7" id="KW-1185">Reference proteome</keyword>
<keyword evidence="1" id="KW-0677">Repeat</keyword>
<dbReference type="SUPFAM" id="SSF54631">
    <property type="entry name" value="CBS-domain pair"/>
    <property type="match status" value="2"/>
</dbReference>
<evidence type="ECO:0000256" key="2">
    <source>
        <dbReference type="ARBA" id="ARBA00023122"/>
    </source>
</evidence>
<dbReference type="Pfam" id="PF00571">
    <property type="entry name" value="CBS"/>
    <property type="match status" value="2"/>
</dbReference>
<dbReference type="SMART" id="SM00116">
    <property type="entry name" value="CBS"/>
    <property type="match status" value="2"/>
</dbReference>
<dbReference type="InterPro" id="IPR000644">
    <property type="entry name" value="CBS_dom"/>
</dbReference>
<dbReference type="PANTHER" id="PTHR13780">
    <property type="entry name" value="AMP-ACTIVATED PROTEIN KINASE, GAMMA REGULATORY SUBUNIT"/>
    <property type="match status" value="1"/>
</dbReference>
<protein>
    <recommendedName>
        <fullName evidence="5">CBS domain-containing protein</fullName>
    </recommendedName>
</protein>
<evidence type="ECO:0000256" key="1">
    <source>
        <dbReference type="ARBA" id="ARBA00022737"/>
    </source>
</evidence>
<feature type="compositionally biased region" description="Basic and acidic residues" evidence="4">
    <location>
        <begin position="88"/>
        <end position="97"/>
    </location>
</feature>
<dbReference type="InterPro" id="IPR050511">
    <property type="entry name" value="AMPK_gamma/SDS23_families"/>
</dbReference>